<keyword evidence="3" id="KW-1185">Reference proteome</keyword>
<dbReference type="InterPro" id="IPR036513">
    <property type="entry name" value="STAS_dom_sf"/>
</dbReference>
<evidence type="ECO:0000259" key="1">
    <source>
        <dbReference type="PROSITE" id="PS50801"/>
    </source>
</evidence>
<sequence length="103" mass="12050">MAISTNWEQANRSLTITMDEKFDYSKVQEFRHAYTDTPESPNQIVVDLAETQYIDSSALGMLLNMQKFFNENGIKYHIVNSRPQVARILKISRFDKKFVISER</sequence>
<dbReference type="CDD" id="cd07043">
    <property type="entry name" value="STAS_anti-anti-sigma_factors"/>
    <property type="match status" value="1"/>
</dbReference>
<protein>
    <submittedName>
        <fullName evidence="2">STAS domain-containing protein</fullName>
    </submittedName>
</protein>
<dbReference type="SUPFAM" id="SSF52091">
    <property type="entry name" value="SpoIIaa-like"/>
    <property type="match status" value="1"/>
</dbReference>
<reference evidence="2 3" key="1">
    <citation type="submission" date="2020-03" db="EMBL/GenBank/DDBJ databases">
        <title>Alteromonas ponticola sp. nov., isolated from seawater.</title>
        <authorList>
            <person name="Yoon J.-H."/>
            <person name="Kim Y.-O."/>
        </authorList>
    </citation>
    <scope>NUCLEOTIDE SEQUENCE [LARGE SCALE GENOMIC DNA]</scope>
    <source>
        <strain evidence="2 3">MYP5</strain>
    </source>
</reference>
<evidence type="ECO:0000313" key="2">
    <source>
        <dbReference type="EMBL" id="NMH59435.1"/>
    </source>
</evidence>
<dbReference type="Pfam" id="PF01740">
    <property type="entry name" value="STAS"/>
    <property type="match status" value="1"/>
</dbReference>
<feature type="domain" description="STAS" evidence="1">
    <location>
        <begin position="3"/>
        <end position="103"/>
    </location>
</feature>
<dbReference type="Proteomes" id="UP000709336">
    <property type="component" value="Unassembled WGS sequence"/>
</dbReference>
<dbReference type="EMBL" id="JAATNW010000003">
    <property type="protein sequence ID" value="NMH59435.1"/>
    <property type="molecule type" value="Genomic_DNA"/>
</dbReference>
<evidence type="ECO:0000313" key="3">
    <source>
        <dbReference type="Proteomes" id="UP000709336"/>
    </source>
</evidence>
<accession>A0ABX1QYY5</accession>
<name>A0ABX1QYY5_9ALTE</name>
<dbReference type="InterPro" id="IPR002645">
    <property type="entry name" value="STAS_dom"/>
</dbReference>
<dbReference type="PANTHER" id="PTHR33495">
    <property type="entry name" value="ANTI-SIGMA FACTOR ANTAGONIST TM_1081-RELATED-RELATED"/>
    <property type="match status" value="1"/>
</dbReference>
<comment type="caution">
    <text evidence="2">The sequence shown here is derived from an EMBL/GenBank/DDBJ whole genome shotgun (WGS) entry which is preliminary data.</text>
</comment>
<dbReference type="PANTHER" id="PTHR33495:SF15">
    <property type="entry name" value="STAS DOMAIN-CONTAINING PROTEIN"/>
    <property type="match status" value="1"/>
</dbReference>
<proteinExistence type="predicted"/>
<organism evidence="2 3">
    <name type="scientific">Alteromonas ponticola</name>
    <dbReference type="NCBI Taxonomy" id="2720613"/>
    <lineage>
        <taxon>Bacteria</taxon>
        <taxon>Pseudomonadati</taxon>
        <taxon>Pseudomonadota</taxon>
        <taxon>Gammaproteobacteria</taxon>
        <taxon>Alteromonadales</taxon>
        <taxon>Alteromonadaceae</taxon>
        <taxon>Alteromonas/Salinimonas group</taxon>
        <taxon>Alteromonas</taxon>
    </lineage>
</organism>
<dbReference type="RefSeq" id="WP_169210011.1">
    <property type="nucleotide sequence ID" value="NZ_JAATNW010000003.1"/>
</dbReference>
<dbReference type="PROSITE" id="PS50801">
    <property type="entry name" value="STAS"/>
    <property type="match status" value="1"/>
</dbReference>
<dbReference type="Gene3D" id="3.30.750.24">
    <property type="entry name" value="STAS domain"/>
    <property type="match status" value="1"/>
</dbReference>
<gene>
    <name evidence="2" type="ORF">HCJ96_05325</name>
</gene>